<feature type="transmembrane region" description="Helical" evidence="1">
    <location>
        <begin position="172"/>
        <end position="192"/>
    </location>
</feature>
<name>A0A078AUA1_STYLE</name>
<dbReference type="AlphaFoldDB" id="A0A078AUA1"/>
<accession>A0A078AUA1</accession>
<gene>
    <name evidence="2" type="primary">Contig10512.g11218</name>
    <name evidence="2" type="ORF">STYLEM_14656</name>
</gene>
<keyword evidence="1" id="KW-0812">Transmembrane</keyword>
<keyword evidence="1" id="KW-0472">Membrane</keyword>
<feature type="transmembrane region" description="Helical" evidence="1">
    <location>
        <begin position="296"/>
        <end position="317"/>
    </location>
</feature>
<reference evidence="2 3" key="1">
    <citation type="submission" date="2014-06" db="EMBL/GenBank/DDBJ databases">
        <authorList>
            <person name="Swart Estienne"/>
        </authorList>
    </citation>
    <scope>NUCLEOTIDE SEQUENCE [LARGE SCALE GENOMIC DNA]</scope>
    <source>
        <strain evidence="2 3">130c</strain>
    </source>
</reference>
<dbReference type="EMBL" id="CCKQ01013867">
    <property type="protein sequence ID" value="CDW85576.1"/>
    <property type="molecule type" value="Genomic_DNA"/>
</dbReference>
<keyword evidence="3" id="KW-1185">Reference proteome</keyword>
<evidence type="ECO:0000256" key="1">
    <source>
        <dbReference type="SAM" id="Phobius"/>
    </source>
</evidence>
<evidence type="ECO:0000313" key="2">
    <source>
        <dbReference type="EMBL" id="CDW85576.1"/>
    </source>
</evidence>
<dbReference type="Proteomes" id="UP000039865">
    <property type="component" value="Unassembled WGS sequence"/>
</dbReference>
<sequence>MEISFEKPMQIPQNISMIKADQALTFTLQKGDPLDSNSELPKIQDWNVISFASNKLILSLIYSDSLLLSQSKVKICTQNGYRIMIQSWQNLLSHSTLSVMIKWEKLIQKKYQSRKYLLNSAVKVRKLSYFISHLGITLLMEESGDLANTLIVGSIGLNFFLQMFLGMSMKKLWRLISTLQILVHLPMLSIPLPSNVVMVYTSLVDTSTLQLIPNAKIKQYLGGLMTSGTNQVKSQFQQMDIFQNNFKKRLFYAPLLRPIIKGYLKFQISAFITISVMHKTFLLNQLFDGTQQITEFLAAILRVVFLCTCTLIILFFLKFKLKKLKQKQIKDKYGSLYQDLKTTRVIYMMNIVLYLYRLANCGYQYWKSHSKLCFLTYYNVKKLVSNFSQTNQKAQGQMQKKTYNSW</sequence>
<evidence type="ECO:0008006" key="4">
    <source>
        <dbReference type="Google" id="ProtNLM"/>
    </source>
</evidence>
<dbReference type="InParanoid" id="A0A078AUA1"/>
<proteinExistence type="predicted"/>
<keyword evidence="1" id="KW-1133">Transmembrane helix</keyword>
<protein>
    <recommendedName>
        <fullName evidence="4">Transmembrane protein</fullName>
    </recommendedName>
</protein>
<dbReference type="OrthoDB" id="325645at2759"/>
<evidence type="ECO:0000313" key="3">
    <source>
        <dbReference type="Proteomes" id="UP000039865"/>
    </source>
</evidence>
<feature type="transmembrane region" description="Helical" evidence="1">
    <location>
        <begin position="146"/>
        <end position="165"/>
    </location>
</feature>
<organism evidence="2 3">
    <name type="scientific">Stylonychia lemnae</name>
    <name type="common">Ciliate</name>
    <dbReference type="NCBI Taxonomy" id="5949"/>
    <lineage>
        <taxon>Eukaryota</taxon>
        <taxon>Sar</taxon>
        <taxon>Alveolata</taxon>
        <taxon>Ciliophora</taxon>
        <taxon>Intramacronucleata</taxon>
        <taxon>Spirotrichea</taxon>
        <taxon>Stichotrichia</taxon>
        <taxon>Sporadotrichida</taxon>
        <taxon>Oxytrichidae</taxon>
        <taxon>Stylonychinae</taxon>
        <taxon>Stylonychia</taxon>
    </lineage>
</organism>